<dbReference type="PANTHER" id="PTHR21432">
    <property type="entry name" value="ACETYL-COA HYDROLASE-RELATED"/>
    <property type="match status" value="1"/>
</dbReference>
<dbReference type="EC" id="2.8.3.-" evidence="4"/>
<evidence type="ECO:0000259" key="3">
    <source>
        <dbReference type="PROSITE" id="PS51186"/>
    </source>
</evidence>
<feature type="domain" description="N-acetyltransferase" evidence="3">
    <location>
        <begin position="479"/>
        <end position="637"/>
    </location>
</feature>
<dbReference type="Gene3D" id="3.40.630.30">
    <property type="match status" value="1"/>
</dbReference>
<protein>
    <submittedName>
        <fullName evidence="4">Butyrate:acetyl-CoA coenzyme A-transferase</fullName>
        <ecNumber evidence="4">2.8.3.-</ecNumber>
    </submittedName>
</protein>
<evidence type="ECO:0000313" key="4">
    <source>
        <dbReference type="EMBL" id="UYP45400.1"/>
    </source>
</evidence>
<dbReference type="InterPro" id="IPR016181">
    <property type="entry name" value="Acyl_CoA_acyltransferase"/>
</dbReference>
<dbReference type="InterPro" id="IPR037171">
    <property type="entry name" value="NagB/RpiA_transferase-like"/>
</dbReference>
<evidence type="ECO:0000256" key="2">
    <source>
        <dbReference type="ARBA" id="ARBA00022679"/>
    </source>
</evidence>
<name>A0ABY6HPF7_9ARCH</name>
<dbReference type="PROSITE" id="PS51186">
    <property type="entry name" value="GNAT"/>
    <property type="match status" value="1"/>
</dbReference>
<evidence type="ECO:0000256" key="1">
    <source>
        <dbReference type="ARBA" id="ARBA00009632"/>
    </source>
</evidence>
<evidence type="ECO:0000313" key="5">
    <source>
        <dbReference type="Proteomes" id="UP001208689"/>
    </source>
</evidence>
<keyword evidence="2 4" id="KW-0808">Transferase</keyword>
<dbReference type="Gene3D" id="3.30.750.70">
    <property type="entry name" value="4-hydroxybutyrate coenzyme like domains"/>
    <property type="match status" value="1"/>
</dbReference>
<dbReference type="InterPro" id="IPR003702">
    <property type="entry name" value="ActCoA_hydro_N"/>
</dbReference>
<sequence length="637" mass="72183">MENKKSEVWQNLARWYNNFGHKEITPQDAIKLLKPGNKLFIHSGCSQPQKLTSELYRQHQYLKDIEIHHFLSIYSNNQKILKHKPQDLFRYNAFFLGEQSIRDAVNSGQADYTPMGLSDIPALFHSGRKSIDVALIQVSPPDKNDYCSLGVNVDVAKPIMEEAELVIAEVNPFVPRVHGNSFVHMSKIDHFVYNEKPLLEYKHKTPDETTCKIAKNVASLIRNGSTIQVGLGDVPHAVLNELIDHKNLGIHSDSFFDGFVDLIEQGAVTNKLKTVSPGRSVACFGLGTKKLFDYVDDNLGIEFQPANYTNNPLLIAKNHQMTTINGAISVDLMGQINADSIGPIFYSGIGGLVDFSRGASYSKRGMPIICFPSTAIGGSLSRIVPTLISGSHVSLTMADVHYVVTEYGIAQLYGKNIRERALALISIAHPKFRKWLLDEAKKLNYCYSDQQLATDATGHVIIYPEKYRSVFMIDDILEVHFRPILPTDERLVQDLYYSLDEESRIYRFFRKKKYFERPDVQMDILMDYENILGLIGVVGEVGHEKAVALCSYEKNSTKNLAEIAFTVHNEWRNKGLTTYMLQQLIRIAKEKELAGFNGEIMWENKAMEHIIKNCGYSVKVTAEESGWFFEFLFDENK</sequence>
<organism evidence="4 5">
    <name type="scientific">Candidatus Lokiarchaeum ossiferum</name>
    <dbReference type="NCBI Taxonomy" id="2951803"/>
    <lineage>
        <taxon>Archaea</taxon>
        <taxon>Promethearchaeati</taxon>
        <taxon>Promethearchaeota</taxon>
        <taxon>Promethearchaeia</taxon>
        <taxon>Promethearchaeales</taxon>
        <taxon>Promethearchaeaceae</taxon>
        <taxon>Candidatus Lokiarchaeum</taxon>
    </lineage>
</organism>
<dbReference type="InterPro" id="IPR026888">
    <property type="entry name" value="AcetylCoA_hyd_C"/>
</dbReference>
<dbReference type="SUPFAM" id="SSF55729">
    <property type="entry name" value="Acyl-CoA N-acyltransferases (Nat)"/>
    <property type="match status" value="1"/>
</dbReference>
<dbReference type="Pfam" id="PF02550">
    <property type="entry name" value="AcetylCoA_hydro"/>
    <property type="match status" value="1"/>
</dbReference>
<dbReference type="PANTHER" id="PTHR21432:SF20">
    <property type="entry name" value="ACETYL-COA HYDROLASE"/>
    <property type="match status" value="1"/>
</dbReference>
<comment type="similarity">
    <text evidence="1">Belongs to the acetyl-CoA hydrolase/transferase family.</text>
</comment>
<dbReference type="Gene3D" id="3.40.1080.20">
    <property type="entry name" value="Acetyl-CoA hydrolase/transferase C-terminal domain"/>
    <property type="match status" value="1"/>
</dbReference>
<dbReference type="InterPro" id="IPR038460">
    <property type="entry name" value="AcetylCoA_hyd_C_sf"/>
</dbReference>
<gene>
    <name evidence="4" type="ORF">NEF87_001685</name>
</gene>
<dbReference type="Pfam" id="PF13302">
    <property type="entry name" value="Acetyltransf_3"/>
    <property type="match status" value="1"/>
</dbReference>
<proteinExistence type="inferred from homology"/>
<dbReference type="GO" id="GO:0016740">
    <property type="term" value="F:transferase activity"/>
    <property type="evidence" value="ECO:0007669"/>
    <property type="project" value="UniProtKB-KW"/>
</dbReference>
<dbReference type="Proteomes" id="UP001208689">
    <property type="component" value="Chromosome"/>
</dbReference>
<dbReference type="Pfam" id="PF13336">
    <property type="entry name" value="AcetylCoA_hyd_C"/>
    <property type="match status" value="1"/>
</dbReference>
<dbReference type="Gene3D" id="3.40.1080.10">
    <property type="entry name" value="Glutaconate Coenzyme A-transferase"/>
    <property type="match status" value="1"/>
</dbReference>
<dbReference type="InterPro" id="IPR000182">
    <property type="entry name" value="GNAT_dom"/>
</dbReference>
<accession>A0ABY6HPF7</accession>
<dbReference type="EMBL" id="CP104013">
    <property type="protein sequence ID" value="UYP45400.1"/>
    <property type="molecule type" value="Genomic_DNA"/>
</dbReference>
<dbReference type="InterPro" id="IPR046433">
    <property type="entry name" value="ActCoA_hydro"/>
</dbReference>
<keyword evidence="5" id="KW-1185">Reference proteome</keyword>
<dbReference type="SUPFAM" id="SSF100950">
    <property type="entry name" value="NagB/RpiA/CoA transferase-like"/>
    <property type="match status" value="2"/>
</dbReference>
<reference evidence="4" key="1">
    <citation type="submission" date="2022-09" db="EMBL/GenBank/DDBJ databases">
        <title>Actin cytoskeleton and complex cell architecture in an #Asgard archaeon.</title>
        <authorList>
            <person name="Ponce Toledo R.I."/>
            <person name="Schleper C."/>
            <person name="Rodrigues Oliveira T."/>
            <person name="Wollweber F."/>
            <person name="Xu J."/>
            <person name="Rittmann S."/>
            <person name="Klingl A."/>
            <person name="Pilhofer M."/>
        </authorList>
    </citation>
    <scope>NUCLEOTIDE SEQUENCE</scope>
    <source>
        <strain evidence="4">B-35</strain>
    </source>
</reference>